<dbReference type="EMBL" id="BQNB010013125">
    <property type="protein sequence ID" value="GJT12150.1"/>
    <property type="molecule type" value="Genomic_DNA"/>
</dbReference>
<reference evidence="2" key="1">
    <citation type="journal article" date="2022" name="Int. J. Mol. Sci.">
        <title>Draft Genome of Tanacetum Coccineum: Genomic Comparison of Closely Related Tanacetum-Family Plants.</title>
        <authorList>
            <person name="Yamashiro T."/>
            <person name="Shiraishi A."/>
            <person name="Nakayama K."/>
            <person name="Satake H."/>
        </authorList>
    </citation>
    <scope>NUCLEOTIDE SEQUENCE</scope>
</reference>
<gene>
    <name evidence="2" type="ORF">Tco_0859192</name>
</gene>
<accession>A0ABQ5BBB1</accession>
<dbReference type="Proteomes" id="UP001151760">
    <property type="component" value="Unassembled WGS sequence"/>
</dbReference>
<sequence>MSFEDEPVYDSNSYNQTPDFFNSPSQPQTSSLDQWNCFHCKYPLERGKRCQQCTCKWCGYALSEGFCSFCPSRDENSSIDAPNPNSFNDPPNDFNHPPPPQHESYSCELCGSDSHYGYDCPPQFPICQPMNQKNFEPNPSYSSFDQPPQYSVNHQPPNIQENHNWQKIYELNQMMQASCEKLLQQEQAASITQSPFQEMSIQDMEDLKQHYPDEMLCLSNQIQIKDYQNEKIDIHFRRECESMIDELNGKFNGISIEINKKKELQYLEQVANLTTSPSQRFKSFCYDDDDDYDYKDITIPLNEIDSHILRLLQSHPFYQL</sequence>
<proteinExistence type="predicted"/>
<organism evidence="2 3">
    <name type="scientific">Tanacetum coccineum</name>
    <dbReference type="NCBI Taxonomy" id="301880"/>
    <lineage>
        <taxon>Eukaryota</taxon>
        <taxon>Viridiplantae</taxon>
        <taxon>Streptophyta</taxon>
        <taxon>Embryophyta</taxon>
        <taxon>Tracheophyta</taxon>
        <taxon>Spermatophyta</taxon>
        <taxon>Magnoliopsida</taxon>
        <taxon>eudicotyledons</taxon>
        <taxon>Gunneridae</taxon>
        <taxon>Pentapetalae</taxon>
        <taxon>asterids</taxon>
        <taxon>campanulids</taxon>
        <taxon>Asterales</taxon>
        <taxon>Asteraceae</taxon>
        <taxon>Asteroideae</taxon>
        <taxon>Anthemideae</taxon>
        <taxon>Anthemidinae</taxon>
        <taxon>Tanacetum</taxon>
    </lineage>
</organism>
<evidence type="ECO:0000313" key="3">
    <source>
        <dbReference type="Proteomes" id="UP001151760"/>
    </source>
</evidence>
<evidence type="ECO:0000313" key="2">
    <source>
        <dbReference type="EMBL" id="GJT12150.1"/>
    </source>
</evidence>
<keyword evidence="3" id="KW-1185">Reference proteome</keyword>
<protein>
    <submittedName>
        <fullName evidence="2">Uncharacterized protein</fullName>
    </submittedName>
</protein>
<comment type="caution">
    <text evidence="2">The sequence shown here is derived from an EMBL/GenBank/DDBJ whole genome shotgun (WGS) entry which is preliminary data.</text>
</comment>
<feature type="compositionally biased region" description="Low complexity" evidence="1">
    <location>
        <begin position="82"/>
        <end position="95"/>
    </location>
</feature>
<feature type="region of interest" description="Disordered" evidence="1">
    <location>
        <begin position="78"/>
        <end position="100"/>
    </location>
</feature>
<name>A0ABQ5BBB1_9ASTR</name>
<feature type="compositionally biased region" description="Polar residues" evidence="1">
    <location>
        <begin position="10"/>
        <end position="31"/>
    </location>
</feature>
<evidence type="ECO:0000256" key="1">
    <source>
        <dbReference type="SAM" id="MobiDB-lite"/>
    </source>
</evidence>
<feature type="region of interest" description="Disordered" evidence="1">
    <location>
        <begin position="1"/>
        <end position="31"/>
    </location>
</feature>
<reference evidence="2" key="2">
    <citation type="submission" date="2022-01" db="EMBL/GenBank/DDBJ databases">
        <authorList>
            <person name="Yamashiro T."/>
            <person name="Shiraishi A."/>
            <person name="Satake H."/>
            <person name="Nakayama K."/>
        </authorList>
    </citation>
    <scope>NUCLEOTIDE SEQUENCE</scope>
</reference>